<protein>
    <submittedName>
        <fullName evidence="2">Uncharacterized protein</fullName>
    </submittedName>
</protein>
<gene>
    <name evidence="2" type="ORF">Tcan_05924</name>
</gene>
<dbReference type="PROSITE" id="PS51257">
    <property type="entry name" value="PROKAR_LIPOPROTEIN"/>
    <property type="match status" value="1"/>
</dbReference>
<dbReference type="Proteomes" id="UP000031036">
    <property type="component" value="Unassembled WGS sequence"/>
</dbReference>
<keyword evidence="1" id="KW-0732">Signal</keyword>
<dbReference type="EMBL" id="JPKZ01000589">
    <property type="protein sequence ID" value="KHN86578.1"/>
    <property type="molecule type" value="Genomic_DNA"/>
</dbReference>
<comment type="caution">
    <text evidence="2">The sequence shown here is derived from an EMBL/GenBank/DDBJ whole genome shotgun (WGS) entry which is preliminary data.</text>
</comment>
<feature type="chain" id="PRO_5002080488" evidence="1">
    <location>
        <begin position="23"/>
        <end position="190"/>
    </location>
</feature>
<keyword evidence="3" id="KW-1185">Reference proteome</keyword>
<evidence type="ECO:0000256" key="1">
    <source>
        <dbReference type="SAM" id="SignalP"/>
    </source>
</evidence>
<evidence type="ECO:0000313" key="2">
    <source>
        <dbReference type="EMBL" id="KHN86578.1"/>
    </source>
</evidence>
<organism evidence="2 3">
    <name type="scientific">Toxocara canis</name>
    <name type="common">Canine roundworm</name>
    <dbReference type="NCBI Taxonomy" id="6265"/>
    <lineage>
        <taxon>Eukaryota</taxon>
        <taxon>Metazoa</taxon>
        <taxon>Ecdysozoa</taxon>
        <taxon>Nematoda</taxon>
        <taxon>Chromadorea</taxon>
        <taxon>Rhabditida</taxon>
        <taxon>Spirurina</taxon>
        <taxon>Ascaridomorpha</taxon>
        <taxon>Ascaridoidea</taxon>
        <taxon>Toxocaridae</taxon>
        <taxon>Toxocara</taxon>
    </lineage>
</organism>
<proteinExistence type="predicted"/>
<evidence type="ECO:0000313" key="3">
    <source>
        <dbReference type="Proteomes" id="UP000031036"/>
    </source>
</evidence>
<name>A0A0B2VY30_TOXCA</name>
<feature type="signal peptide" evidence="1">
    <location>
        <begin position="1"/>
        <end position="22"/>
    </location>
</feature>
<reference evidence="2 3" key="1">
    <citation type="submission" date="2014-11" db="EMBL/GenBank/DDBJ databases">
        <title>Genetic blueprint of the zoonotic pathogen Toxocara canis.</title>
        <authorList>
            <person name="Zhu X.-Q."/>
            <person name="Korhonen P.K."/>
            <person name="Cai H."/>
            <person name="Young N.D."/>
            <person name="Nejsum P."/>
            <person name="von Samson-Himmelstjerna G."/>
            <person name="Boag P.R."/>
            <person name="Tan P."/>
            <person name="Li Q."/>
            <person name="Min J."/>
            <person name="Yang Y."/>
            <person name="Wang X."/>
            <person name="Fang X."/>
            <person name="Hall R.S."/>
            <person name="Hofmann A."/>
            <person name="Sternberg P.W."/>
            <person name="Jex A.R."/>
            <person name="Gasser R.B."/>
        </authorList>
    </citation>
    <scope>NUCLEOTIDE SEQUENCE [LARGE SCALE GENOMIC DNA]</scope>
    <source>
        <strain evidence="2">PN_DK_2014</strain>
    </source>
</reference>
<dbReference type="AlphaFoldDB" id="A0A0B2VY30"/>
<sequence>MMLKSSFNVYLALSLLCGCTLCLEWIPVAKQPWSAANVRLHKLAMLRGKLDAMDLSRSNFNRDLPASEAYRSAFRPDWSAMQPQLVLLALVIEAAIAQLICNGLNGGGCLPLCGQGLVLPNVALNTRVAAALSEYACYPGVPYWMGGAAVNYNVPIVGTSPSNIVCQAMPYSTVCSAYRSIYGLYGRKRR</sequence>
<accession>A0A0B2VY30</accession>